<dbReference type="EC" id="1.1.1.18" evidence="4"/>
<dbReference type="InterPro" id="IPR055170">
    <property type="entry name" value="GFO_IDH_MocA-like_dom"/>
</dbReference>
<dbReference type="AlphaFoldDB" id="A0A5B9VXP6"/>
<sequence length="468" mass="51096">MTGQKSERPSRREFLESAGQGVAASALAGVAIPAVHAGESHTIKIALVGCGGRGTGAAANALSTRSGPIKLVAMADIFDYRLRSSYDTLTNTGGNAAAVDRPAGTWDISQVDVPPERRFLGFDAYKQAMECLSAGDIVLLTTPCAFRSVHFAHAIDRGIHVFMEKPTTVDGPSTRRMLALADRSAARNLKVGVGLMCRHCEARKALLQRIRDGQIGDITLMKTYRLVGPAGFTGPKPPDMSELLYQVKNYLSFYWASGGLVHDYTSHNIDECCWMKGSWPVRAHGLAGRYYRGDEVDQNLDHYSVEYTFADGTNLYLNARNMTGCHGEFASYAHGTKGSAVISTAMHTPAKCRIYKGHNFAKGDLTWAFPQPEPNPYQLEWDHLVAAIREDKPYNEARRGAEASLVQIMGRMACHTGQVVTWDQALNASQEFAPGLDRLTMASEAPVHPGKDGRYPTPQPGILADREY</sequence>
<evidence type="ECO:0000259" key="3">
    <source>
        <dbReference type="Pfam" id="PF22725"/>
    </source>
</evidence>
<name>A0A5B9VXP6_9BACT</name>
<dbReference type="Proteomes" id="UP000324233">
    <property type="component" value="Chromosome"/>
</dbReference>
<dbReference type="InterPro" id="IPR050463">
    <property type="entry name" value="Gfo/Idh/MocA_oxidrdct_glycsds"/>
</dbReference>
<evidence type="ECO:0000259" key="2">
    <source>
        <dbReference type="Pfam" id="PF01408"/>
    </source>
</evidence>
<dbReference type="Gene3D" id="3.30.360.10">
    <property type="entry name" value="Dihydrodipicolinate Reductase, domain 2"/>
    <property type="match status" value="1"/>
</dbReference>
<evidence type="ECO:0000313" key="4">
    <source>
        <dbReference type="EMBL" id="QEH33052.1"/>
    </source>
</evidence>
<dbReference type="PANTHER" id="PTHR43818:SF5">
    <property type="entry name" value="OXIDOREDUCTASE FAMILY PROTEIN"/>
    <property type="match status" value="1"/>
</dbReference>
<dbReference type="Pfam" id="PF22725">
    <property type="entry name" value="GFO_IDH_MocA_C3"/>
    <property type="match status" value="1"/>
</dbReference>
<protein>
    <submittedName>
        <fullName evidence="4">Inositol 2-dehydrogenase/D-chiro-inositol 3-dehydrogenase</fullName>
        <ecNumber evidence="4">1.1.1.18</ecNumber>
    </submittedName>
</protein>
<dbReference type="OrthoDB" id="253515at2"/>
<organism evidence="4 5">
    <name type="scientific">Aquisphaera giovannonii</name>
    <dbReference type="NCBI Taxonomy" id="406548"/>
    <lineage>
        <taxon>Bacteria</taxon>
        <taxon>Pseudomonadati</taxon>
        <taxon>Planctomycetota</taxon>
        <taxon>Planctomycetia</taxon>
        <taxon>Isosphaerales</taxon>
        <taxon>Isosphaeraceae</taxon>
        <taxon>Aquisphaera</taxon>
    </lineage>
</organism>
<keyword evidence="5" id="KW-1185">Reference proteome</keyword>
<keyword evidence="4" id="KW-0560">Oxidoreductase</keyword>
<feature type="domain" description="GFO/IDH/MocA-like oxidoreductase" evidence="3">
    <location>
        <begin position="206"/>
        <end position="340"/>
    </location>
</feature>
<dbReference type="Gene3D" id="3.40.50.720">
    <property type="entry name" value="NAD(P)-binding Rossmann-like Domain"/>
    <property type="match status" value="1"/>
</dbReference>
<dbReference type="EMBL" id="CP042997">
    <property type="protein sequence ID" value="QEH33052.1"/>
    <property type="molecule type" value="Genomic_DNA"/>
</dbReference>
<dbReference type="GO" id="GO:0050112">
    <property type="term" value="F:inositol 2-dehydrogenase (NAD+) activity"/>
    <property type="evidence" value="ECO:0007669"/>
    <property type="project" value="UniProtKB-EC"/>
</dbReference>
<evidence type="ECO:0000256" key="1">
    <source>
        <dbReference type="SAM" id="MobiDB-lite"/>
    </source>
</evidence>
<reference evidence="4 5" key="1">
    <citation type="submission" date="2019-08" db="EMBL/GenBank/DDBJ databases">
        <title>Deep-cultivation of Planctomycetes and their phenomic and genomic characterization uncovers novel biology.</title>
        <authorList>
            <person name="Wiegand S."/>
            <person name="Jogler M."/>
            <person name="Boedeker C."/>
            <person name="Pinto D."/>
            <person name="Vollmers J."/>
            <person name="Rivas-Marin E."/>
            <person name="Kohn T."/>
            <person name="Peeters S.H."/>
            <person name="Heuer A."/>
            <person name="Rast P."/>
            <person name="Oberbeckmann S."/>
            <person name="Bunk B."/>
            <person name="Jeske O."/>
            <person name="Meyerdierks A."/>
            <person name="Storesund J.E."/>
            <person name="Kallscheuer N."/>
            <person name="Luecker S."/>
            <person name="Lage O.M."/>
            <person name="Pohl T."/>
            <person name="Merkel B.J."/>
            <person name="Hornburger P."/>
            <person name="Mueller R.-W."/>
            <person name="Bruemmer F."/>
            <person name="Labrenz M."/>
            <person name="Spormann A.M."/>
            <person name="Op den Camp H."/>
            <person name="Overmann J."/>
            <person name="Amann R."/>
            <person name="Jetten M.S.M."/>
            <person name="Mascher T."/>
            <person name="Medema M.H."/>
            <person name="Devos D.P."/>
            <person name="Kaster A.-K."/>
            <person name="Ovreas L."/>
            <person name="Rohde M."/>
            <person name="Galperin M.Y."/>
            <person name="Jogler C."/>
        </authorList>
    </citation>
    <scope>NUCLEOTIDE SEQUENCE [LARGE SCALE GENOMIC DNA]</scope>
    <source>
        <strain evidence="4 5">OJF2</strain>
    </source>
</reference>
<feature type="domain" description="Gfo/Idh/MocA-like oxidoreductase N-terminal" evidence="2">
    <location>
        <begin position="106"/>
        <end position="187"/>
    </location>
</feature>
<dbReference type="InterPro" id="IPR006311">
    <property type="entry name" value="TAT_signal"/>
</dbReference>
<dbReference type="Pfam" id="PF01408">
    <property type="entry name" value="GFO_IDH_MocA"/>
    <property type="match status" value="1"/>
</dbReference>
<dbReference type="GO" id="GO:0000166">
    <property type="term" value="F:nucleotide binding"/>
    <property type="evidence" value="ECO:0007669"/>
    <property type="project" value="InterPro"/>
</dbReference>
<feature type="region of interest" description="Disordered" evidence="1">
    <location>
        <begin position="444"/>
        <end position="468"/>
    </location>
</feature>
<dbReference type="KEGG" id="agv:OJF2_15480"/>
<dbReference type="InterPro" id="IPR036291">
    <property type="entry name" value="NAD(P)-bd_dom_sf"/>
</dbReference>
<dbReference type="PANTHER" id="PTHR43818">
    <property type="entry name" value="BCDNA.GH03377"/>
    <property type="match status" value="1"/>
</dbReference>
<dbReference type="PROSITE" id="PS51318">
    <property type="entry name" value="TAT"/>
    <property type="match status" value="1"/>
</dbReference>
<dbReference type="SUPFAM" id="SSF55347">
    <property type="entry name" value="Glyceraldehyde-3-phosphate dehydrogenase-like, C-terminal domain"/>
    <property type="match status" value="1"/>
</dbReference>
<evidence type="ECO:0000313" key="5">
    <source>
        <dbReference type="Proteomes" id="UP000324233"/>
    </source>
</evidence>
<dbReference type="SUPFAM" id="SSF51735">
    <property type="entry name" value="NAD(P)-binding Rossmann-fold domains"/>
    <property type="match status" value="1"/>
</dbReference>
<dbReference type="RefSeq" id="WP_148592666.1">
    <property type="nucleotide sequence ID" value="NZ_CP042997.1"/>
</dbReference>
<proteinExistence type="predicted"/>
<gene>
    <name evidence="4" type="primary">iolG_3</name>
    <name evidence="4" type="ORF">OJF2_15480</name>
</gene>
<accession>A0A5B9VXP6</accession>
<dbReference type="InterPro" id="IPR000683">
    <property type="entry name" value="Gfo/Idh/MocA-like_OxRdtase_N"/>
</dbReference>